<dbReference type="Gene3D" id="1.10.530.10">
    <property type="match status" value="1"/>
</dbReference>
<dbReference type="GO" id="GO:0006508">
    <property type="term" value="P:proteolysis"/>
    <property type="evidence" value="ECO:0007669"/>
    <property type="project" value="UniProtKB-KW"/>
</dbReference>
<accession>A0A9X3FX29</accession>
<dbReference type="Pfam" id="PF05382">
    <property type="entry name" value="Amidase_5"/>
    <property type="match status" value="1"/>
</dbReference>
<dbReference type="NCBIfam" id="TIGR01665">
    <property type="entry name" value="put_anti_recept"/>
    <property type="match status" value="1"/>
</dbReference>
<sequence length="1522" mass="168465">MIYFTDRFFNTVAIAKSETESGLRLINDQLNMSIESGTSLYSAEIEKSFETVEQIQVGHYVFIPNKRGHHVMLEIMEVEETRASKTIIAEDAGLDLLNEDTGDLKFKGTLVEFIKKVIGTDSGWEIGLDEIQDEHNLTLEYEGITNQTKRINQIAGRFGAEISFSFDFDGTELKHKYINFHKERGNDVGHRLVIGKELKNVNRNISITDLCTAIRPIGKPHKETIKTPKTVTETITETKPGSTGSTSSTKENPKITKFVQWFESRRGKVRYSMGARNGPHSYDCSSAVHYAAKHAGLIPSNHRIGNTETMFSWIGKYVEKIDKSQVRKGDIFLSGRRGGSGGAYGHTGVVYDKNRVIHCNYGSNGIAITPNRQVYLGGPPTIWLRWKNTDPVTTSNSNKKAYWTNSDLTKHDLGFNLPGLTAGQLNNWIKAVAPNSAFKGQGNVFIDAQKQSGLDARYILAHAALESAWGNSNYGRKYHNYFGIGAFDNNPDNAKNYGNAGLANGIIEGAKWIARNYYKSSYKQTTLYKMRHNSGIHQYATDPNWHTKIANIMKRSERYTNPASTNDKGEIKTTRTITKTVYEDTEVERDTNLIGYEYDDGRFYVTDSGLICDREQGKVWSRHHNDKMGYIVKIYNSEATSQKTLFDEGLRQLQANNEPKVSYEVDLNYLPEDIELGDWVRLIDHDYSPALYLDARLVDVTRSTVNPDDSKAIFTNFKEQESGIASALLNLQGQLEAQRFNWNKQPYVMTIESSSGSTFKDKVVSTSLIANVTRLSIDQTAMIDYFIWERHSATPDQTLTSDSEWNAQHEEYQSNQLEVTNDDVDNEATFTCTAMIDEIAVAVASYTIKDLTIGVYVQKEEPKNPGFGDVWKFEDEDGKFNRLWTGSSWQDAITKRDLEQLELTPGPPGADGEDGLPGKDGKDGRTSYAHFAYADSADGTVGFTLTATNGKKYMGFYSDFEKADSKDPKAYEWSLFKGEDGSDGIPGKPGADGRTPYFHTAYANSTDGKTDFSVSDSKDKDYIGHYTDYTKADSNNPGDYTWLAVKGPKGEKGDKGDTGPKGATGATGPAGKDGQDGKPGPQGPQGLPGPAGKDGVTTYTWIRYADDANGKNMSQYPDGKSYLGIASNQKSATESNNPQDYKWSKIEGEKGQAGSRGPEGETLYTWIKYADDEDGNGMSDNPDGKRYLGIAYNKSTPSKSTNRGDYSWSPLYDNVEVGGRNYALGTSADLKYYQQIGRYAGSLVPDQTSKNEYTLEELDSKVGDTLTASIYIGRGGGPGGGLRIDDQDGNRVATSDSISHGYTSTTFEIPSGTTKLVFYFAKYGPDDFTYAVEAKNFQIEKGNVRTDWSPAPEDWQSQIDEKASQGQVSDLEQAQSAVQSLLEQYPSADSLNNLSGQYSDLDAYTKVLQDAIDSNKTDVLDRFKILEANVGSGQAFMQAISRYLSFGEEGLVLGQEGNALKVAIDNEKISFLDSGKEVAYVSGQMLYILSGVFLNTLTIGNHKIEKLADSNKITTISWIGGN</sequence>
<feature type="region of interest" description="Disordered" evidence="6">
    <location>
        <begin position="901"/>
        <end position="921"/>
    </location>
</feature>
<dbReference type="SUPFAM" id="SSF54001">
    <property type="entry name" value="Cysteine proteinases"/>
    <property type="match status" value="1"/>
</dbReference>
<feature type="compositionally biased region" description="Basic and acidic residues" evidence="6">
    <location>
        <begin position="1048"/>
        <end position="1058"/>
    </location>
</feature>
<dbReference type="SMART" id="SM00047">
    <property type="entry name" value="LYZ2"/>
    <property type="match status" value="1"/>
</dbReference>
<evidence type="ECO:0000256" key="3">
    <source>
        <dbReference type="ARBA" id="ARBA00022670"/>
    </source>
</evidence>
<keyword evidence="3" id="KW-0645">Protease</keyword>
<evidence type="ECO:0000313" key="9">
    <source>
        <dbReference type="Proteomes" id="UP001146670"/>
    </source>
</evidence>
<dbReference type="GO" id="GO:0004040">
    <property type="term" value="F:amidase activity"/>
    <property type="evidence" value="ECO:0007669"/>
    <property type="project" value="InterPro"/>
</dbReference>
<evidence type="ECO:0000313" key="8">
    <source>
        <dbReference type="EMBL" id="MCZ0726112.1"/>
    </source>
</evidence>
<keyword evidence="9" id="KW-1185">Reference proteome</keyword>
<evidence type="ECO:0000256" key="4">
    <source>
        <dbReference type="ARBA" id="ARBA00022801"/>
    </source>
</evidence>
<dbReference type="Pfam" id="PF01832">
    <property type="entry name" value="Glucosaminidase"/>
    <property type="match status" value="1"/>
</dbReference>
<evidence type="ECO:0000259" key="7">
    <source>
        <dbReference type="PROSITE" id="PS51935"/>
    </source>
</evidence>
<dbReference type="Gene3D" id="1.20.5.320">
    <property type="entry name" value="6-Phosphogluconate Dehydrogenase, domain 3"/>
    <property type="match status" value="1"/>
</dbReference>
<evidence type="ECO:0000256" key="2">
    <source>
        <dbReference type="ARBA" id="ARBA00010266"/>
    </source>
</evidence>
<gene>
    <name evidence="8" type="ORF">OW157_05935</name>
</gene>
<keyword evidence="5" id="KW-0788">Thiol protease</keyword>
<dbReference type="GO" id="GO:0008234">
    <property type="term" value="F:cysteine-type peptidase activity"/>
    <property type="evidence" value="ECO:0007669"/>
    <property type="project" value="UniProtKB-KW"/>
</dbReference>
<dbReference type="Gene3D" id="3.90.1720.10">
    <property type="entry name" value="endopeptidase domain like (from Nostoc punctiforme)"/>
    <property type="match status" value="1"/>
</dbReference>
<dbReference type="PANTHER" id="PTHR24637">
    <property type="entry name" value="COLLAGEN"/>
    <property type="match status" value="1"/>
</dbReference>
<comment type="caution">
    <text evidence="8">The sequence shown here is derived from an EMBL/GenBank/DDBJ whole genome shotgun (WGS) entry which is preliminary data.</text>
</comment>
<evidence type="ECO:0000256" key="6">
    <source>
        <dbReference type="SAM" id="MobiDB-lite"/>
    </source>
</evidence>
<keyword evidence="4" id="KW-0378">Hydrolase</keyword>
<feature type="region of interest" description="Disordered" evidence="6">
    <location>
        <begin position="1037"/>
        <end position="1094"/>
    </location>
</feature>
<dbReference type="RefSeq" id="WP_268752438.1">
    <property type="nucleotide sequence ID" value="NZ_JAPRFQ010000002.1"/>
</dbReference>
<dbReference type="EMBL" id="JAPRFR010000002">
    <property type="protein sequence ID" value="MCZ0726112.1"/>
    <property type="molecule type" value="Genomic_DNA"/>
</dbReference>
<dbReference type="Proteomes" id="UP001146670">
    <property type="component" value="Unassembled WGS sequence"/>
</dbReference>
<dbReference type="InterPro" id="IPR008044">
    <property type="entry name" value="Phage_lysin"/>
</dbReference>
<comment type="similarity">
    <text evidence="1">Belongs to the peptidase C40 family.</text>
</comment>
<proteinExistence type="inferred from homology"/>
<dbReference type="InterPro" id="IPR008160">
    <property type="entry name" value="Collagen"/>
</dbReference>
<protein>
    <submittedName>
        <fullName evidence="8">Glucosaminidase domain-containing protein</fullName>
    </submittedName>
</protein>
<evidence type="ECO:0000256" key="5">
    <source>
        <dbReference type="ARBA" id="ARBA00022807"/>
    </source>
</evidence>
<dbReference type="PANTHER" id="PTHR24637:SF334">
    <property type="entry name" value="NEMATODE CUTICLE COLLAGEN N-TERMINAL DOMAIN-CONTAINING PROTEIN"/>
    <property type="match status" value="1"/>
</dbReference>
<dbReference type="InterPro" id="IPR038765">
    <property type="entry name" value="Papain-like_cys_pep_sf"/>
</dbReference>
<feature type="compositionally biased region" description="Low complexity" evidence="6">
    <location>
        <begin position="1060"/>
        <end position="1072"/>
    </location>
</feature>
<reference evidence="8" key="1">
    <citation type="submission" date="2022-12" db="EMBL/GenBank/DDBJ databases">
        <title>Description and comparative metabolic analysis of Aerococcus sp. nov., isolated from the feces of a pig.</title>
        <authorList>
            <person name="Chang Y.-H."/>
        </authorList>
    </citation>
    <scope>NUCLEOTIDE SEQUENCE</scope>
    <source>
        <strain evidence="8">YH-aer222</strain>
    </source>
</reference>
<evidence type="ECO:0000256" key="1">
    <source>
        <dbReference type="ARBA" id="ARBA00007074"/>
    </source>
</evidence>
<feature type="domain" description="NlpC/P60" evidence="7">
    <location>
        <begin position="252"/>
        <end position="388"/>
    </location>
</feature>
<comment type="similarity">
    <text evidence="2">Belongs to the glycosyl hydrolase 73 family.</text>
</comment>
<organism evidence="8 9">
    <name type="scientific">Aerococcus kribbianus</name>
    <dbReference type="NCBI Taxonomy" id="2999064"/>
    <lineage>
        <taxon>Bacteria</taxon>
        <taxon>Bacillati</taxon>
        <taxon>Bacillota</taxon>
        <taxon>Bacilli</taxon>
        <taxon>Lactobacillales</taxon>
        <taxon>Aerococcaceae</taxon>
        <taxon>Aerococcus</taxon>
    </lineage>
</organism>
<name>A0A9X3FX29_9LACT</name>
<dbReference type="InterPro" id="IPR007119">
    <property type="entry name" value="Phage_tail_spike_N"/>
</dbReference>
<feature type="compositionally biased region" description="Low complexity" evidence="6">
    <location>
        <begin position="1084"/>
        <end position="1093"/>
    </location>
</feature>
<dbReference type="InterPro" id="IPR000064">
    <property type="entry name" value="NLP_P60_dom"/>
</dbReference>
<dbReference type="InterPro" id="IPR002901">
    <property type="entry name" value="MGlyc_endo_b_GlcNAc-like_dom"/>
</dbReference>
<dbReference type="Pfam" id="PF01391">
    <property type="entry name" value="Collagen"/>
    <property type="match status" value="1"/>
</dbReference>
<dbReference type="PROSITE" id="PS51935">
    <property type="entry name" value="NLPC_P60"/>
    <property type="match status" value="1"/>
</dbReference>